<dbReference type="RefSeq" id="WP_045246204.1">
    <property type="nucleotide sequence ID" value="NZ_JPSL02000039.1"/>
</dbReference>
<sequence length="476" mass="50699">MRALALGLALAPLFPPLALLSPLFLPRLKALPRGARLLLGLYALALLLPALFAPEPLAFPLALGRLLYVLGLVGAGVALAEEKGSLAPLGVGLFLLYLSAFAATSWAYGDGAAKVRLMHPFHSPVGLGLLGAVGVLLALYLRYPWPFRLLLGLLGGAVLLLSGSRGGMLALLVGGAGGLLFRGRGVWALGLAGLLLLLAAGLDTPASERFFQMGLSGREGLWLRAYEVYAAHPWTGVGPYLLGDYLRGTLFGECFLFPLLEAKGLTCPEGLKPLGGLWQFAHNHLLQALGEGGLGGALGLLLLVGGFLAAAWGEGLLFSLLLAYAAMGMVDNPFSVPSPFRGEVFFLAGGMALARRDPFPWALGWAGAVALLWALPFLYLATRPEPPPPRLAYAALSWVGESEARLLGGEGYRVQVWLCGGKGCRRLGWEWPGEGTIRFRLPEEAPPGRYLLRLVVLSRHRLALRPLYVLEKEVAR</sequence>
<protein>
    <submittedName>
        <fullName evidence="2">Polymerase</fullName>
    </submittedName>
</protein>
<keyword evidence="1" id="KW-0472">Membrane</keyword>
<feature type="transmembrane region" description="Helical" evidence="1">
    <location>
        <begin position="149"/>
        <end position="173"/>
    </location>
</feature>
<dbReference type="STRING" id="276.THFILI_05775"/>
<dbReference type="OrthoDB" id="31062at2"/>
<feature type="transmembrane region" description="Helical" evidence="1">
    <location>
        <begin position="185"/>
        <end position="202"/>
    </location>
</feature>
<keyword evidence="1" id="KW-1133">Transmembrane helix</keyword>
<dbReference type="Proteomes" id="UP000030364">
    <property type="component" value="Unassembled WGS sequence"/>
</dbReference>
<gene>
    <name evidence="2" type="ORF">THFILI_05775</name>
</gene>
<feature type="transmembrane region" description="Helical" evidence="1">
    <location>
        <begin position="361"/>
        <end position="381"/>
    </location>
</feature>
<reference evidence="2 3" key="1">
    <citation type="journal article" date="2015" name="Genome Announc.">
        <title>Draft Genome Sequence of the Thermophile Thermus filiformis ATCC 43280, Producer of Carotenoid-(Di)glucoside-Branched Fatty Acid (Di)esters and Source of Hyperthermostable Enzymes of Biotechnological Interest.</title>
        <authorList>
            <person name="Mandelli F."/>
            <person name="Oliveira Ramires B."/>
            <person name="Couger M.B."/>
            <person name="Paixao D.A."/>
            <person name="Camilo C.M."/>
            <person name="Polikarpov I."/>
            <person name="Prade R."/>
            <person name="Riano-Pachon D.M."/>
            <person name="Squina F.M."/>
        </authorList>
    </citation>
    <scope>NUCLEOTIDE SEQUENCE [LARGE SCALE GENOMIC DNA]</scope>
    <source>
        <strain evidence="2 3">ATCC 43280</strain>
    </source>
</reference>
<dbReference type="InterPro" id="IPR051533">
    <property type="entry name" value="WaaL-like"/>
</dbReference>
<feature type="transmembrane region" description="Helical" evidence="1">
    <location>
        <begin position="121"/>
        <end position="143"/>
    </location>
</feature>
<accession>A0A0A2WSA0</accession>
<feature type="transmembrane region" description="Helical" evidence="1">
    <location>
        <begin position="61"/>
        <end position="80"/>
    </location>
</feature>
<proteinExistence type="predicted"/>
<dbReference type="AlphaFoldDB" id="A0A0A2WSA0"/>
<evidence type="ECO:0000313" key="3">
    <source>
        <dbReference type="Proteomes" id="UP000030364"/>
    </source>
</evidence>
<feature type="transmembrane region" description="Helical" evidence="1">
    <location>
        <begin position="300"/>
        <end position="326"/>
    </location>
</feature>
<feature type="transmembrane region" description="Helical" evidence="1">
    <location>
        <begin position="86"/>
        <end position="109"/>
    </location>
</feature>
<evidence type="ECO:0000256" key="1">
    <source>
        <dbReference type="SAM" id="Phobius"/>
    </source>
</evidence>
<keyword evidence="3" id="KW-1185">Reference proteome</keyword>
<dbReference type="EMBL" id="JPSL02000039">
    <property type="protein sequence ID" value="KGQ22658.2"/>
    <property type="molecule type" value="Genomic_DNA"/>
</dbReference>
<dbReference type="PANTHER" id="PTHR37422">
    <property type="entry name" value="TEICHURONIC ACID BIOSYNTHESIS PROTEIN TUAE"/>
    <property type="match status" value="1"/>
</dbReference>
<dbReference type="PANTHER" id="PTHR37422:SF13">
    <property type="entry name" value="LIPOPOLYSACCHARIDE BIOSYNTHESIS PROTEIN PA4999-RELATED"/>
    <property type="match status" value="1"/>
</dbReference>
<organism evidence="2 3">
    <name type="scientific">Thermus filiformis</name>
    <dbReference type="NCBI Taxonomy" id="276"/>
    <lineage>
        <taxon>Bacteria</taxon>
        <taxon>Thermotogati</taxon>
        <taxon>Deinococcota</taxon>
        <taxon>Deinococci</taxon>
        <taxon>Thermales</taxon>
        <taxon>Thermaceae</taxon>
        <taxon>Thermus</taxon>
    </lineage>
</organism>
<name>A0A0A2WSA0_THEFI</name>
<keyword evidence="1" id="KW-0812">Transmembrane</keyword>
<evidence type="ECO:0000313" key="2">
    <source>
        <dbReference type="EMBL" id="KGQ22658.2"/>
    </source>
</evidence>
<feature type="transmembrane region" description="Helical" evidence="1">
    <location>
        <begin position="36"/>
        <end position="54"/>
    </location>
</feature>
<comment type="caution">
    <text evidence="2">The sequence shown here is derived from an EMBL/GenBank/DDBJ whole genome shotgun (WGS) entry which is preliminary data.</text>
</comment>